<evidence type="ECO:0000256" key="3">
    <source>
        <dbReference type="ARBA" id="ARBA00022692"/>
    </source>
</evidence>
<evidence type="ECO:0000313" key="7">
    <source>
        <dbReference type="EMBL" id="AFL87557.1"/>
    </source>
</evidence>
<reference evidence="7 8" key="1">
    <citation type="submission" date="2012-06" db="EMBL/GenBank/DDBJ databases">
        <title>Complete genome of Terriglobus roseus DSM 18391.</title>
        <authorList>
            <consortium name="US DOE Joint Genome Institute (JGI-PGF)"/>
            <person name="Lucas S."/>
            <person name="Copeland A."/>
            <person name="Lapidus A."/>
            <person name="Glavina del Rio T."/>
            <person name="Dalin E."/>
            <person name="Tice H."/>
            <person name="Bruce D."/>
            <person name="Goodwin L."/>
            <person name="Pitluck S."/>
            <person name="Peters L."/>
            <person name="Mikhailova N."/>
            <person name="Munk A.C.C."/>
            <person name="Kyrpides N."/>
            <person name="Mavromatis K."/>
            <person name="Ivanova N."/>
            <person name="Brettin T."/>
            <person name="Detter J.C."/>
            <person name="Han C."/>
            <person name="Larimer F."/>
            <person name="Land M."/>
            <person name="Hauser L."/>
            <person name="Markowitz V."/>
            <person name="Cheng J.-F."/>
            <person name="Hugenholtz P."/>
            <person name="Woyke T."/>
            <person name="Wu D."/>
            <person name="Brambilla E."/>
            <person name="Klenk H.-P."/>
            <person name="Eisen J.A."/>
        </authorList>
    </citation>
    <scope>NUCLEOTIDE SEQUENCE [LARGE SCALE GENOMIC DNA]</scope>
    <source>
        <strain evidence="8">DSM 18391 / NRRL B-41598 / KBS 63</strain>
    </source>
</reference>
<dbReference type="InterPro" id="IPR050833">
    <property type="entry name" value="Poly_Biosynth_Transport"/>
</dbReference>
<feature type="transmembrane region" description="Helical" evidence="6">
    <location>
        <begin position="417"/>
        <end position="438"/>
    </location>
</feature>
<dbReference type="Proteomes" id="UP000006056">
    <property type="component" value="Chromosome"/>
</dbReference>
<feature type="transmembrane region" description="Helical" evidence="6">
    <location>
        <begin position="12"/>
        <end position="30"/>
    </location>
</feature>
<feature type="transmembrane region" description="Helical" evidence="6">
    <location>
        <begin position="289"/>
        <end position="310"/>
    </location>
</feature>
<evidence type="ECO:0000256" key="6">
    <source>
        <dbReference type="SAM" id="Phobius"/>
    </source>
</evidence>
<keyword evidence="2" id="KW-1003">Cell membrane</keyword>
<feature type="transmembrane region" description="Helical" evidence="6">
    <location>
        <begin position="36"/>
        <end position="55"/>
    </location>
</feature>
<evidence type="ECO:0000256" key="4">
    <source>
        <dbReference type="ARBA" id="ARBA00022989"/>
    </source>
</evidence>
<evidence type="ECO:0000313" key="8">
    <source>
        <dbReference type="Proteomes" id="UP000006056"/>
    </source>
</evidence>
<comment type="subcellular location">
    <subcellularLocation>
        <location evidence="1">Cell membrane</location>
        <topology evidence="1">Multi-pass membrane protein</topology>
    </subcellularLocation>
</comment>
<dbReference type="GO" id="GO:0005886">
    <property type="term" value="C:plasma membrane"/>
    <property type="evidence" value="ECO:0007669"/>
    <property type="project" value="UniProtKB-SubCell"/>
</dbReference>
<dbReference type="PANTHER" id="PTHR30250:SF11">
    <property type="entry name" value="O-ANTIGEN TRANSPORTER-RELATED"/>
    <property type="match status" value="1"/>
</dbReference>
<name>I3ZE89_TERRK</name>
<feature type="transmembrane region" description="Helical" evidence="6">
    <location>
        <begin position="360"/>
        <end position="379"/>
    </location>
</feature>
<dbReference type="PATRIC" id="fig|926566.3.peg.1228"/>
<dbReference type="eggNOG" id="COG2244">
    <property type="taxonomic scope" value="Bacteria"/>
</dbReference>
<feature type="transmembrane region" description="Helical" evidence="6">
    <location>
        <begin position="385"/>
        <end position="405"/>
    </location>
</feature>
<dbReference type="Pfam" id="PF01943">
    <property type="entry name" value="Polysacc_synt"/>
    <property type="match status" value="1"/>
</dbReference>
<feature type="transmembrane region" description="Helical" evidence="6">
    <location>
        <begin position="450"/>
        <end position="471"/>
    </location>
</feature>
<evidence type="ECO:0000256" key="5">
    <source>
        <dbReference type="ARBA" id="ARBA00023136"/>
    </source>
</evidence>
<proteinExistence type="predicted"/>
<evidence type="ECO:0000256" key="1">
    <source>
        <dbReference type="ARBA" id="ARBA00004651"/>
    </source>
</evidence>
<sequence length="500" mass="55336">MQDIVNYLAGRGSLIVLGFITFPILTRLLSVEAYGVVSLTFRLVLLLVVLSKCGLQYSAARFFRATDSDTAEQRRFYSTLLLCPVQISLVVSLIYVAILLCNTSIRHDTLLFHCLLLAPGVVLLRTVQSMLLSFLRNEGRSRAHTIAEVATKLTTVVALVTLALAGQHRAFPVLLGTLAGESAVVAFQLQSVLQRGLIRFGAIDWELIRQSLLFGVPLIVYELSSLVLDSADRLIVQRYLGDHSLGIYSAAYGISGYVQDTVMTPLNLALFPVYMRIWNEQGRDETIRFLSNALSWFLVLALFIIGASWLSAKDALILLASRRFLGADQLLMILVPALMIYALHIFLNVGLILEKRTTMLALIAAFSAVVNIAANVYWIPRIGLTGAALATLVSYLAMIAGLLIVNRKILPLQLKWPLVVSGTLAMLLSYPLPTFLHARMSMVTLVGRNTLYSLLFVICLLLFSAEFRGLVQQSRVRFLWVRRKNWAAMMPARSTVGGSE</sequence>
<dbReference type="KEGG" id="trs:Terro_1247"/>
<evidence type="ECO:0000256" key="2">
    <source>
        <dbReference type="ARBA" id="ARBA00022475"/>
    </source>
</evidence>
<gene>
    <name evidence="7" type="ordered locus">Terro_1247</name>
</gene>
<dbReference type="HOGENOM" id="CLU_022017_7_3_0"/>
<accession>I3ZE89</accession>
<keyword evidence="5 6" id="KW-0472">Membrane</keyword>
<dbReference type="InterPro" id="IPR002797">
    <property type="entry name" value="Polysacc_synth"/>
</dbReference>
<feature type="transmembrane region" description="Helical" evidence="6">
    <location>
        <begin position="330"/>
        <end position="353"/>
    </location>
</feature>
<keyword evidence="3 6" id="KW-0812">Transmembrane</keyword>
<feature type="transmembrane region" description="Helical" evidence="6">
    <location>
        <begin position="110"/>
        <end position="134"/>
    </location>
</feature>
<keyword evidence="4 6" id="KW-1133">Transmembrane helix</keyword>
<dbReference type="PANTHER" id="PTHR30250">
    <property type="entry name" value="PST FAMILY PREDICTED COLANIC ACID TRANSPORTER"/>
    <property type="match status" value="1"/>
</dbReference>
<dbReference type="AlphaFoldDB" id="I3ZE89"/>
<organism evidence="7 8">
    <name type="scientific">Terriglobus roseus (strain DSM 18391 / NRRL B-41598 / KBS 63)</name>
    <dbReference type="NCBI Taxonomy" id="926566"/>
    <lineage>
        <taxon>Bacteria</taxon>
        <taxon>Pseudomonadati</taxon>
        <taxon>Acidobacteriota</taxon>
        <taxon>Terriglobia</taxon>
        <taxon>Terriglobales</taxon>
        <taxon>Acidobacteriaceae</taxon>
        <taxon>Terriglobus</taxon>
    </lineage>
</organism>
<feature type="transmembrane region" description="Helical" evidence="6">
    <location>
        <begin position="76"/>
        <end position="98"/>
    </location>
</feature>
<dbReference type="STRING" id="926566.Terro_1247"/>
<keyword evidence="8" id="KW-1185">Reference proteome</keyword>
<protein>
    <submittedName>
        <fullName evidence="7">Membrane protein involved in the export of O-antigen and teichoic acid</fullName>
    </submittedName>
</protein>
<dbReference type="EMBL" id="CP003379">
    <property type="protein sequence ID" value="AFL87557.1"/>
    <property type="molecule type" value="Genomic_DNA"/>
</dbReference>